<dbReference type="Proteomes" id="UP000092993">
    <property type="component" value="Unassembled WGS sequence"/>
</dbReference>
<evidence type="ECO:0000313" key="2">
    <source>
        <dbReference type="EMBL" id="OBZ66189.1"/>
    </source>
</evidence>
<keyword evidence="3" id="KW-1185">Reference proteome</keyword>
<reference evidence="2 3" key="1">
    <citation type="submission" date="2016-03" db="EMBL/GenBank/DDBJ databases">
        <title>Whole genome sequencing of Grifola frondosa 9006-11.</title>
        <authorList>
            <person name="Min B."/>
            <person name="Park H."/>
            <person name="Kim J.-G."/>
            <person name="Cho H."/>
            <person name="Oh Y.-L."/>
            <person name="Kong W.-S."/>
            <person name="Choi I.-G."/>
        </authorList>
    </citation>
    <scope>NUCLEOTIDE SEQUENCE [LARGE SCALE GENOMIC DNA]</scope>
    <source>
        <strain evidence="2 3">9006-11</strain>
    </source>
</reference>
<organism evidence="2 3">
    <name type="scientific">Grifola frondosa</name>
    <name type="common">Maitake</name>
    <name type="synonym">Polyporus frondosus</name>
    <dbReference type="NCBI Taxonomy" id="5627"/>
    <lineage>
        <taxon>Eukaryota</taxon>
        <taxon>Fungi</taxon>
        <taxon>Dikarya</taxon>
        <taxon>Basidiomycota</taxon>
        <taxon>Agaricomycotina</taxon>
        <taxon>Agaricomycetes</taxon>
        <taxon>Polyporales</taxon>
        <taxon>Grifolaceae</taxon>
        <taxon>Grifola</taxon>
    </lineage>
</organism>
<sequence>MEPHRALFCCDILDEIFQHLSPEDEADAIKGFALRRAACVSRTFYGFASDVLWRKVHTTGQIRHLLITLGIAEEVGCQYRGVKLVKCQKISDKSLLRFRQYAARVRSITPKIISDEDWLSLCPLSGHGKLMIFPNLQSVKVVFSGSPSMLKLRSLLITPSLRDLSVECASREACESGMRATFNEVCSAVPSLESVTVGILSRPDLLSPILRLSHLSKLDLMVSMNGNRDLLRSLSTRKNITSLFLRFKLEPHHGDFSICGFASLHELGINGTLQNAKTMLAGLESRYIESVTVDVLTAKNRVDDLQDCLEPLRRHHGSLRRLKFSVLARYGSKEDTLINAIAPVMKMKRLREIKLEFPGWKLRCSQQEFRKIAEAWPDVRSLALKYDLLATSPCVPRGSVVDLGSVFYLAQRCRKLEKLQLEFVACPKPISLGEHPRCTLRELHINNIFGIEPCGSDDIMRDLPTGPEDYGGVAGGTLPSIGISEEGTRGDEIKYWRTDCVSSNSGRRNARQWFG</sequence>
<dbReference type="InterPro" id="IPR001810">
    <property type="entry name" value="F-box_dom"/>
</dbReference>
<dbReference type="InterPro" id="IPR032675">
    <property type="entry name" value="LRR_dom_sf"/>
</dbReference>
<gene>
    <name evidence="2" type="ORF">A0H81_13809</name>
</gene>
<dbReference type="Pfam" id="PF12937">
    <property type="entry name" value="F-box-like"/>
    <property type="match status" value="1"/>
</dbReference>
<comment type="caution">
    <text evidence="2">The sequence shown here is derived from an EMBL/GenBank/DDBJ whole genome shotgun (WGS) entry which is preliminary data.</text>
</comment>
<proteinExistence type="predicted"/>
<dbReference type="OrthoDB" id="2743820at2759"/>
<dbReference type="Gene3D" id="3.80.10.10">
    <property type="entry name" value="Ribonuclease Inhibitor"/>
    <property type="match status" value="1"/>
</dbReference>
<dbReference type="AlphaFoldDB" id="A0A1C7LQK7"/>
<accession>A0A1C7LQK7</accession>
<feature type="domain" description="F-box" evidence="1">
    <location>
        <begin position="11"/>
        <end position="57"/>
    </location>
</feature>
<evidence type="ECO:0000313" key="3">
    <source>
        <dbReference type="Proteomes" id="UP000092993"/>
    </source>
</evidence>
<name>A0A1C7LQK7_GRIFR</name>
<evidence type="ECO:0000259" key="1">
    <source>
        <dbReference type="Pfam" id="PF12937"/>
    </source>
</evidence>
<protein>
    <recommendedName>
        <fullName evidence="1">F-box domain-containing protein</fullName>
    </recommendedName>
</protein>
<dbReference type="EMBL" id="LUGG01000032">
    <property type="protein sequence ID" value="OBZ66189.1"/>
    <property type="molecule type" value="Genomic_DNA"/>
</dbReference>